<dbReference type="Proteomes" id="UP000636709">
    <property type="component" value="Unassembled WGS sequence"/>
</dbReference>
<keyword evidence="2" id="KW-0472">Membrane</keyword>
<evidence type="ECO:0000313" key="3">
    <source>
        <dbReference type="EMBL" id="KAF8724532.1"/>
    </source>
</evidence>
<comment type="caution">
    <text evidence="3">The sequence shown here is derived from an EMBL/GenBank/DDBJ whole genome shotgun (WGS) entry which is preliminary data.</text>
</comment>
<feature type="transmembrane region" description="Helical" evidence="2">
    <location>
        <begin position="21"/>
        <end position="44"/>
    </location>
</feature>
<keyword evidence="2" id="KW-0812">Transmembrane</keyword>
<name>A0A835F0D9_9POAL</name>
<feature type="compositionally biased region" description="Pro residues" evidence="1">
    <location>
        <begin position="57"/>
        <end position="67"/>
    </location>
</feature>
<gene>
    <name evidence="3" type="ORF">HU200_020788</name>
</gene>
<feature type="region of interest" description="Disordered" evidence="1">
    <location>
        <begin position="50"/>
        <end position="72"/>
    </location>
</feature>
<dbReference type="PANTHER" id="PTHR33130">
    <property type="entry name" value="PUTATIVE (DUF1639)-RELATED"/>
    <property type="match status" value="1"/>
</dbReference>
<protein>
    <submittedName>
        <fullName evidence="3">Uncharacterized protein</fullName>
    </submittedName>
</protein>
<feature type="compositionally biased region" description="Basic and acidic residues" evidence="1">
    <location>
        <begin position="229"/>
        <end position="245"/>
    </location>
</feature>
<evidence type="ECO:0000256" key="2">
    <source>
        <dbReference type="SAM" id="Phobius"/>
    </source>
</evidence>
<proteinExistence type="predicted"/>
<dbReference type="OrthoDB" id="769821at2759"/>
<organism evidence="3 4">
    <name type="scientific">Digitaria exilis</name>
    <dbReference type="NCBI Taxonomy" id="1010633"/>
    <lineage>
        <taxon>Eukaryota</taxon>
        <taxon>Viridiplantae</taxon>
        <taxon>Streptophyta</taxon>
        <taxon>Embryophyta</taxon>
        <taxon>Tracheophyta</taxon>
        <taxon>Spermatophyta</taxon>
        <taxon>Magnoliopsida</taxon>
        <taxon>Liliopsida</taxon>
        <taxon>Poales</taxon>
        <taxon>Poaceae</taxon>
        <taxon>PACMAD clade</taxon>
        <taxon>Panicoideae</taxon>
        <taxon>Panicodae</taxon>
        <taxon>Paniceae</taxon>
        <taxon>Anthephorinae</taxon>
        <taxon>Digitaria</taxon>
    </lineage>
</organism>
<feature type="compositionally biased region" description="Pro residues" evidence="1">
    <location>
        <begin position="218"/>
        <end position="228"/>
    </location>
</feature>
<feature type="region of interest" description="Disordered" evidence="1">
    <location>
        <begin position="178"/>
        <end position="245"/>
    </location>
</feature>
<keyword evidence="4" id="KW-1185">Reference proteome</keyword>
<evidence type="ECO:0000313" key="4">
    <source>
        <dbReference type="Proteomes" id="UP000636709"/>
    </source>
</evidence>
<evidence type="ECO:0000256" key="1">
    <source>
        <dbReference type="SAM" id="MobiDB-lite"/>
    </source>
</evidence>
<reference evidence="3" key="1">
    <citation type="submission" date="2020-07" db="EMBL/GenBank/DDBJ databases">
        <title>Genome sequence and genetic diversity analysis of an under-domesticated orphan crop, white fonio (Digitaria exilis).</title>
        <authorList>
            <person name="Bennetzen J.L."/>
            <person name="Chen S."/>
            <person name="Ma X."/>
            <person name="Wang X."/>
            <person name="Yssel A.E.J."/>
            <person name="Chaluvadi S.R."/>
            <person name="Johnson M."/>
            <person name="Gangashetty P."/>
            <person name="Hamidou F."/>
            <person name="Sanogo M.D."/>
            <person name="Zwaenepoel A."/>
            <person name="Wallace J."/>
            <person name="Van De Peer Y."/>
            <person name="Van Deynze A."/>
        </authorList>
    </citation>
    <scope>NUCLEOTIDE SEQUENCE</scope>
    <source>
        <tissue evidence="3">Leaves</tissue>
    </source>
</reference>
<dbReference type="PANTHER" id="PTHR33130:SF86">
    <property type="entry name" value="OS01G0132500 PROTEIN"/>
    <property type="match status" value="1"/>
</dbReference>
<dbReference type="Pfam" id="PF07797">
    <property type="entry name" value="DUF1639"/>
    <property type="match status" value="1"/>
</dbReference>
<dbReference type="AlphaFoldDB" id="A0A835F0D9"/>
<dbReference type="InterPro" id="IPR012438">
    <property type="entry name" value="DUF1639"/>
</dbReference>
<accession>A0A835F0D9</accession>
<dbReference type="EMBL" id="JACEFO010001661">
    <property type="protein sequence ID" value="KAF8724532.1"/>
    <property type="molecule type" value="Genomic_DNA"/>
</dbReference>
<keyword evidence="2" id="KW-1133">Transmembrane helix</keyword>
<sequence>MSNAKASTHTPPIFIRRQHPLFRLFFLSPHTCITAALLFCLLSSPRLSSDPQHVPRATPPSPPPWSPPRVSLAPVGVAATSPKAMVISAEPPPPPPPDPVADAAAVEAAAAATSNARQAAAFSSFPSLKTWGSHRALRCAHINRAGPGDAIATATAAARRSPEKLDVDGEKAPRHLNEAEAGSSDAADADHVAAEEAPEPVAAASQPWKLRTRRRAKPPAPSARPSSPPERRPSRARAEVLDRPRFSATLTSEEIEEDIYAFTGARPRRRPKRRPRAVQKQLDVSLLLSPPLPSSPALPHPRMLFPGSWLSEITAETYRVPDDRVEPSIDEDAARNPQGKFANHNPGGGSVGVVWFTATGHMVKARPLRARRGIHGCAADARARPTGAGNRTVWREHPAARLRCSGPVGRAFSAHVSERKAELVDTYPTLPGCLVCGGDHHAPLARFLAVYGLGPRMASRWAVPLMATTLRRRLIGGARLRSYGAYQTWWPWLC</sequence>